<organism evidence="1 2">
    <name type="scientific">Hymenolepis diminuta</name>
    <name type="common">Rat tapeworm</name>
    <dbReference type="NCBI Taxonomy" id="6216"/>
    <lineage>
        <taxon>Eukaryota</taxon>
        <taxon>Metazoa</taxon>
        <taxon>Spiralia</taxon>
        <taxon>Lophotrochozoa</taxon>
        <taxon>Platyhelminthes</taxon>
        <taxon>Cestoda</taxon>
        <taxon>Eucestoda</taxon>
        <taxon>Cyclophyllidea</taxon>
        <taxon>Hymenolepididae</taxon>
        <taxon>Hymenolepis</taxon>
    </lineage>
</organism>
<proteinExistence type="predicted"/>
<keyword evidence="2" id="KW-1185">Reference proteome</keyword>
<dbReference type="EMBL" id="CABIJS010000233">
    <property type="protein sequence ID" value="VUZ47338.1"/>
    <property type="molecule type" value="Genomic_DNA"/>
</dbReference>
<sequence length="60" mass="7056">MIYDVEVACYGSVAYNSNKNEIFSSPGRPALEDLRVIYLGKEMLEEMIIIFFHSQYFFHE</sequence>
<gene>
    <name evidence="1" type="ORF">WMSIL1_LOCUS6980</name>
</gene>
<dbReference type="AlphaFoldDB" id="A0A564YKU2"/>
<reference evidence="1 2" key="1">
    <citation type="submission" date="2019-07" db="EMBL/GenBank/DDBJ databases">
        <authorList>
            <person name="Jastrzebski P J."/>
            <person name="Paukszto L."/>
            <person name="Jastrzebski P J."/>
        </authorList>
    </citation>
    <scope>NUCLEOTIDE SEQUENCE [LARGE SCALE GENOMIC DNA]</scope>
    <source>
        <strain evidence="1 2">WMS-il1</strain>
    </source>
</reference>
<accession>A0A564YKU2</accession>
<dbReference type="Proteomes" id="UP000321570">
    <property type="component" value="Unassembled WGS sequence"/>
</dbReference>
<evidence type="ECO:0000313" key="1">
    <source>
        <dbReference type="EMBL" id="VUZ47338.1"/>
    </source>
</evidence>
<evidence type="ECO:0000313" key="2">
    <source>
        <dbReference type="Proteomes" id="UP000321570"/>
    </source>
</evidence>
<protein>
    <submittedName>
        <fullName evidence="1">Uncharacterized protein</fullName>
    </submittedName>
</protein>
<name>A0A564YKU2_HYMDI</name>